<name>A0A402A7J6_9CHLR</name>
<dbReference type="InterPro" id="IPR000835">
    <property type="entry name" value="HTH_MarR-typ"/>
</dbReference>
<evidence type="ECO:0000259" key="1">
    <source>
        <dbReference type="PROSITE" id="PS50995"/>
    </source>
</evidence>
<organism evidence="2 3">
    <name type="scientific">Tengunoibacter tsumagoiensis</name>
    <dbReference type="NCBI Taxonomy" id="2014871"/>
    <lineage>
        <taxon>Bacteria</taxon>
        <taxon>Bacillati</taxon>
        <taxon>Chloroflexota</taxon>
        <taxon>Ktedonobacteria</taxon>
        <taxon>Ktedonobacterales</taxon>
        <taxon>Dictyobacteraceae</taxon>
        <taxon>Tengunoibacter</taxon>
    </lineage>
</organism>
<sequence length="171" mass="19292">MLGDNEQETRVAESGEQRRAAAFGVFAQTLQMHVWQSHKMNTLAAERMEITWPQLVSMLVLEAQEGNCTMQELAALTYQSGATVTGIVDRLLNTGMVTRKHDEKDRRVVVVSLTDAGRAQLARTKAQSDKDIMQVTESFSDDELEEFTRLIQKFTDSFKSLVGHDSPPFRR</sequence>
<dbReference type="GO" id="GO:0003700">
    <property type="term" value="F:DNA-binding transcription factor activity"/>
    <property type="evidence" value="ECO:0007669"/>
    <property type="project" value="InterPro"/>
</dbReference>
<evidence type="ECO:0000313" key="2">
    <source>
        <dbReference type="EMBL" id="GCE15127.1"/>
    </source>
</evidence>
<dbReference type="PANTHER" id="PTHR33164">
    <property type="entry name" value="TRANSCRIPTIONAL REGULATOR, MARR FAMILY"/>
    <property type="match status" value="1"/>
</dbReference>
<protein>
    <submittedName>
        <fullName evidence="2">MarR family transcriptional regulator</fullName>
    </submittedName>
</protein>
<dbReference type="AlphaFoldDB" id="A0A402A7J6"/>
<dbReference type="EMBL" id="BIFR01000002">
    <property type="protein sequence ID" value="GCE15127.1"/>
    <property type="molecule type" value="Genomic_DNA"/>
</dbReference>
<reference evidence="3" key="1">
    <citation type="submission" date="2018-12" db="EMBL/GenBank/DDBJ databases">
        <title>Tengunoibacter tsumagoiensis gen. nov., sp. nov., Dictyobacter kobayashii sp. nov., D. alpinus sp. nov., and D. joshuensis sp. nov. and description of Dictyobacteraceae fam. nov. within the order Ktedonobacterales isolated from Tengu-no-mugimeshi.</title>
        <authorList>
            <person name="Wang C.M."/>
            <person name="Zheng Y."/>
            <person name="Sakai Y."/>
            <person name="Toyoda A."/>
            <person name="Minakuchi Y."/>
            <person name="Abe K."/>
            <person name="Yokota A."/>
            <person name="Yabe S."/>
        </authorList>
    </citation>
    <scope>NUCLEOTIDE SEQUENCE [LARGE SCALE GENOMIC DNA]</scope>
    <source>
        <strain evidence="3">Uno3</strain>
    </source>
</reference>
<dbReference type="Pfam" id="PF01047">
    <property type="entry name" value="MarR"/>
    <property type="match status" value="1"/>
</dbReference>
<dbReference type="PROSITE" id="PS50995">
    <property type="entry name" value="HTH_MARR_2"/>
    <property type="match status" value="1"/>
</dbReference>
<dbReference type="Proteomes" id="UP000287352">
    <property type="component" value="Unassembled WGS sequence"/>
</dbReference>
<accession>A0A402A7J6</accession>
<evidence type="ECO:0000313" key="3">
    <source>
        <dbReference type="Proteomes" id="UP000287352"/>
    </source>
</evidence>
<comment type="caution">
    <text evidence="2">The sequence shown here is derived from an EMBL/GenBank/DDBJ whole genome shotgun (WGS) entry which is preliminary data.</text>
</comment>
<dbReference type="InterPro" id="IPR039422">
    <property type="entry name" value="MarR/SlyA-like"/>
</dbReference>
<keyword evidence="3" id="KW-1185">Reference proteome</keyword>
<proteinExistence type="predicted"/>
<dbReference type="PRINTS" id="PR00598">
    <property type="entry name" value="HTHMARR"/>
</dbReference>
<dbReference type="PANTHER" id="PTHR33164:SF57">
    <property type="entry name" value="MARR-FAMILY TRANSCRIPTIONAL REGULATOR"/>
    <property type="match status" value="1"/>
</dbReference>
<gene>
    <name evidence="2" type="ORF">KTT_49860</name>
</gene>
<dbReference type="InterPro" id="IPR036390">
    <property type="entry name" value="WH_DNA-bd_sf"/>
</dbReference>
<dbReference type="SMART" id="SM00347">
    <property type="entry name" value="HTH_MARR"/>
    <property type="match status" value="1"/>
</dbReference>
<dbReference type="RefSeq" id="WP_126582632.1">
    <property type="nucleotide sequence ID" value="NZ_BIFR01000002.1"/>
</dbReference>
<dbReference type="GO" id="GO:0006950">
    <property type="term" value="P:response to stress"/>
    <property type="evidence" value="ECO:0007669"/>
    <property type="project" value="TreeGrafter"/>
</dbReference>
<feature type="domain" description="HTH marR-type" evidence="1">
    <location>
        <begin position="19"/>
        <end position="156"/>
    </location>
</feature>
<dbReference type="InterPro" id="IPR036388">
    <property type="entry name" value="WH-like_DNA-bd_sf"/>
</dbReference>
<dbReference type="OrthoDB" id="157758at2"/>
<dbReference type="Gene3D" id="1.10.10.10">
    <property type="entry name" value="Winged helix-like DNA-binding domain superfamily/Winged helix DNA-binding domain"/>
    <property type="match status" value="1"/>
</dbReference>
<dbReference type="SUPFAM" id="SSF46785">
    <property type="entry name" value="Winged helix' DNA-binding domain"/>
    <property type="match status" value="1"/>
</dbReference>